<keyword evidence="6 10" id="KW-0547">Nucleotide-binding</keyword>
<evidence type="ECO:0000256" key="6">
    <source>
        <dbReference type="ARBA" id="ARBA00022741"/>
    </source>
</evidence>
<keyword evidence="13" id="KW-1185">Reference proteome</keyword>
<keyword evidence="8 10" id="KW-0648">Protein biosynthesis</keyword>
<evidence type="ECO:0000259" key="11">
    <source>
        <dbReference type="Pfam" id="PF01425"/>
    </source>
</evidence>
<evidence type="ECO:0000256" key="9">
    <source>
        <dbReference type="ARBA" id="ARBA00047407"/>
    </source>
</evidence>
<dbReference type="PROSITE" id="PS00571">
    <property type="entry name" value="AMIDASES"/>
    <property type="match status" value="1"/>
</dbReference>
<gene>
    <name evidence="10 12" type="primary">gatA</name>
    <name evidence="12" type="ORF">NITGR_1000008</name>
</gene>
<organism evidence="12 13">
    <name type="scientific">Nitrospina gracilis (strain 3/211)</name>
    <dbReference type="NCBI Taxonomy" id="1266370"/>
    <lineage>
        <taxon>Bacteria</taxon>
        <taxon>Pseudomonadati</taxon>
        <taxon>Nitrospinota/Tectimicrobiota group</taxon>
        <taxon>Nitrospinota</taxon>
        <taxon>Nitrospinia</taxon>
        <taxon>Nitrospinales</taxon>
        <taxon>Nitrospinaceae</taxon>
        <taxon>Nitrospina</taxon>
    </lineage>
</organism>
<dbReference type="EMBL" id="CAQJ01000003">
    <property type="protein sequence ID" value="CCQ89280.1"/>
    <property type="molecule type" value="Genomic_DNA"/>
</dbReference>
<comment type="caution">
    <text evidence="12">The sequence shown here is derived from an EMBL/GenBank/DDBJ whole genome shotgun (WGS) entry which is preliminary data.</text>
</comment>
<dbReference type="STRING" id="1266370.NITGR_1000008"/>
<comment type="subunit">
    <text evidence="2 10">Heterotrimer of A, B and C subunits.</text>
</comment>
<dbReference type="InParanoid" id="M1YVF0"/>
<feature type="domain" description="Amidase" evidence="11">
    <location>
        <begin position="22"/>
        <end position="464"/>
    </location>
</feature>
<dbReference type="AlphaFoldDB" id="M1YVF0"/>
<evidence type="ECO:0000256" key="5">
    <source>
        <dbReference type="ARBA" id="ARBA00022598"/>
    </source>
</evidence>
<comment type="similarity">
    <text evidence="1 10">Belongs to the amidase family. GatA subfamily.</text>
</comment>
<evidence type="ECO:0000256" key="4">
    <source>
        <dbReference type="ARBA" id="ARBA00014428"/>
    </source>
</evidence>
<comment type="function">
    <text evidence="10">Allows the formation of correctly charged Gln-tRNA(Gln) through the transamidation of misacylated Glu-tRNA(Gln) in organisms which lack glutaminyl-tRNA synthetase. The reaction takes place in the presence of glutamine and ATP through an activated gamma-phospho-Glu-tRNA(Gln).</text>
</comment>
<dbReference type="PANTHER" id="PTHR11895">
    <property type="entry name" value="TRANSAMIDASE"/>
    <property type="match status" value="1"/>
</dbReference>
<proteinExistence type="inferred from homology"/>
<reference evidence="12 13" key="1">
    <citation type="journal article" date="2013" name="Front. Microbiol.">
        <title>The genome of Nitrospina gracilis illuminates the metabolism and evolution of the major marine nitrite oxidizer.</title>
        <authorList>
            <person name="Luecker S."/>
            <person name="Nowka B."/>
            <person name="Rattei T."/>
            <person name="Spieck E."/>
            <person name="and Daims H."/>
        </authorList>
    </citation>
    <scope>NUCLEOTIDE SEQUENCE [LARGE SCALE GENOMIC DNA]</scope>
    <source>
        <strain evidence="12 13">3/211</strain>
    </source>
</reference>
<feature type="active site" description="Acyl-ester intermediate" evidence="10">
    <location>
        <position position="175"/>
    </location>
</feature>
<keyword evidence="5 10" id="KW-0436">Ligase</keyword>
<dbReference type="InterPro" id="IPR004412">
    <property type="entry name" value="GatA"/>
</dbReference>
<accession>M1YVF0</accession>
<dbReference type="Gene3D" id="3.90.1300.10">
    <property type="entry name" value="Amidase signature (AS) domain"/>
    <property type="match status" value="1"/>
</dbReference>
<feature type="active site" description="Charge relay system" evidence="10">
    <location>
        <position position="151"/>
    </location>
</feature>
<dbReference type="RefSeq" id="WP_005005532.1">
    <property type="nucleotide sequence ID" value="NZ_HG422173.1"/>
</dbReference>
<dbReference type="GO" id="GO:0006412">
    <property type="term" value="P:translation"/>
    <property type="evidence" value="ECO:0007669"/>
    <property type="project" value="UniProtKB-UniRule"/>
</dbReference>
<dbReference type="InterPro" id="IPR036928">
    <property type="entry name" value="AS_sf"/>
</dbReference>
<dbReference type="SUPFAM" id="SSF75304">
    <property type="entry name" value="Amidase signature (AS) enzymes"/>
    <property type="match status" value="1"/>
</dbReference>
<dbReference type="GO" id="GO:0016740">
    <property type="term" value="F:transferase activity"/>
    <property type="evidence" value="ECO:0007669"/>
    <property type="project" value="UniProtKB-KW"/>
</dbReference>
<evidence type="ECO:0000256" key="8">
    <source>
        <dbReference type="ARBA" id="ARBA00022917"/>
    </source>
</evidence>
<dbReference type="GO" id="GO:0030956">
    <property type="term" value="C:glutamyl-tRNA(Gln) amidotransferase complex"/>
    <property type="evidence" value="ECO:0007669"/>
    <property type="project" value="InterPro"/>
</dbReference>
<dbReference type="HOGENOM" id="CLU_009600_0_3_0"/>
<dbReference type="HAMAP" id="MF_00120">
    <property type="entry name" value="GatA"/>
    <property type="match status" value="1"/>
</dbReference>
<name>M1YVF0_NITG3</name>
<evidence type="ECO:0000313" key="12">
    <source>
        <dbReference type="EMBL" id="CCQ89280.1"/>
    </source>
</evidence>
<sequence length="483" mass="52346">MQRPSLAEARKHLKAKSYSSLDLLEEYYQRIDKVDKDIGAYAHLTRELAEEQAQAADARIARGEDAPLLGVPIAVKDLICVKDTRTTCSSRILDNFVAPYDATVVARLKDAGAVLIGKTNMDEFAMGSSNETAYHHVTRNPWDKTRVPGGSSGGSAAAVSANECVAALGSDTGGSIRQPASFCGITGLKPTYGRVSRFGLVAFASSFDQIGPMTKTVEDAATLLNVIGGHDAMDSTCANVERPDFTETLARDVKGLKVGVPQEYFSDGIDPQVQAAVEAGIRHLESLGMERVEVSLPHTQYAVAAYYILACAEASTNLSRYDGVKYGYRSENAENLLNMYTQTREEGFGEEVKRRILLGTFVLSSGYYDAYYLKGQKVRTLVKQDFDAALRKCDVLAAPVSPALPFKLGEKLDDPLQMYLSDLLTLSANLAGIPALSVPCGLSQEGLPIGLQLMGRHFDEALLLNVGHRFQVTTDHHLKNPPA</sequence>
<evidence type="ECO:0000256" key="2">
    <source>
        <dbReference type="ARBA" id="ARBA00011123"/>
    </source>
</evidence>
<dbReference type="OrthoDB" id="9811471at2"/>
<evidence type="ECO:0000256" key="7">
    <source>
        <dbReference type="ARBA" id="ARBA00022840"/>
    </source>
</evidence>
<dbReference type="GO" id="GO:0005524">
    <property type="term" value="F:ATP binding"/>
    <property type="evidence" value="ECO:0007669"/>
    <property type="project" value="UniProtKB-KW"/>
</dbReference>
<dbReference type="InterPro" id="IPR020556">
    <property type="entry name" value="Amidase_CS"/>
</dbReference>
<evidence type="ECO:0000256" key="10">
    <source>
        <dbReference type="HAMAP-Rule" id="MF_00120"/>
    </source>
</evidence>
<dbReference type="GO" id="GO:0050567">
    <property type="term" value="F:glutaminyl-tRNA synthase (glutamine-hydrolyzing) activity"/>
    <property type="evidence" value="ECO:0007669"/>
    <property type="project" value="UniProtKB-UniRule"/>
</dbReference>
<evidence type="ECO:0000313" key="13">
    <source>
        <dbReference type="Proteomes" id="UP000011704"/>
    </source>
</evidence>
<dbReference type="InterPro" id="IPR023631">
    <property type="entry name" value="Amidase_dom"/>
</dbReference>
<dbReference type="NCBIfam" id="TIGR00132">
    <property type="entry name" value="gatA"/>
    <property type="match status" value="1"/>
</dbReference>
<keyword evidence="7 10" id="KW-0067">ATP-binding</keyword>
<protein>
    <recommendedName>
        <fullName evidence="4 10">Glutamyl-tRNA(Gln) amidotransferase subunit A</fullName>
        <shortName evidence="10">Glu-ADT subunit A</shortName>
        <ecNumber evidence="3 10">6.3.5.7</ecNumber>
    </recommendedName>
</protein>
<dbReference type="InterPro" id="IPR000120">
    <property type="entry name" value="Amidase"/>
</dbReference>
<keyword evidence="12" id="KW-0808">Transferase</keyword>
<dbReference type="PANTHER" id="PTHR11895:SF151">
    <property type="entry name" value="GLUTAMYL-TRNA(GLN) AMIDOTRANSFERASE SUBUNIT A"/>
    <property type="match status" value="1"/>
</dbReference>
<evidence type="ECO:0000256" key="3">
    <source>
        <dbReference type="ARBA" id="ARBA00012739"/>
    </source>
</evidence>
<feature type="active site" description="Charge relay system" evidence="10">
    <location>
        <position position="76"/>
    </location>
</feature>
<evidence type="ECO:0000256" key="1">
    <source>
        <dbReference type="ARBA" id="ARBA00008069"/>
    </source>
</evidence>
<dbReference type="Proteomes" id="UP000011704">
    <property type="component" value="Unassembled WGS sequence"/>
</dbReference>
<dbReference type="Pfam" id="PF01425">
    <property type="entry name" value="Amidase"/>
    <property type="match status" value="1"/>
</dbReference>
<dbReference type="EC" id="6.3.5.7" evidence="3 10"/>
<comment type="catalytic activity">
    <reaction evidence="9 10">
        <text>L-glutamyl-tRNA(Gln) + L-glutamine + ATP + H2O = L-glutaminyl-tRNA(Gln) + L-glutamate + ADP + phosphate + H(+)</text>
        <dbReference type="Rhea" id="RHEA:17521"/>
        <dbReference type="Rhea" id="RHEA-COMP:9681"/>
        <dbReference type="Rhea" id="RHEA-COMP:9684"/>
        <dbReference type="ChEBI" id="CHEBI:15377"/>
        <dbReference type="ChEBI" id="CHEBI:15378"/>
        <dbReference type="ChEBI" id="CHEBI:29985"/>
        <dbReference type="ChEBI" id="CHEBI:30616"/>
        <dbReference type="ChEBI" id="CHEBI:43474"/>
        <dbReference type="ChEBI" id="CHEBI:58359"/>
        <dbReference type="ChEBI" id="CHEBI:78520"/>
        <dbReference type="ChEBI" id="CHEBI:78521"/>
        <dbReference type="ChEBI" id="CHEBI:456216"/>
        <dbReference type="EC" id="6.3.5.7"/>
    </reaction>
</comment>